<keyword evidence="2" id="KW-0732">Signal</keyword>
<name>A0A226DJQ8_FOLCA</name>
<sequence length="556" mass="64629">MWKYIIFFPVLVNHLWLIKCQSSHNLSHLLINAPVRYVRGVFEIPEPPTRLPIIYDTYFAIMFEVKMPKWGIQNFNNNCENGRNSGDDVLLKLNPLLNLLNNHGNKKLDIIDSDHTVEHNDGPLLFSKNISSATLDHKHFWFYCREIIPHFATFHTTRPKLKDYYKFMNKCETDIVRVKINSTNEPISCTKNGTDIFTQILESHKFTQAVQSCRQGQIPWTLIPRDLLASTIQENLHLADYQFAIPLHEISKYYTLPLSDCLFIDDDVLLARVLIPTRFQAKDKMLNQYKMVRFEPIIFHRDGEFCWIDGLRDKRFVPDSVFPGNLHLTYCSDQEQKLCRVQVNHFSSQDASDRCPQALWVDDEDEILSSCKLNCIPSDKRHFQYQQYNFMDTPDDTFIYALQDDDVGVSVKCANGSQRFNMTGFKYGAWNVTLPCGCEIKGGKVIDFEISAPCHGNFFVEKIIPYHWKNGTNNENSGDQEVKQSLRCECPHNCYSERQNLILWGLSFLLCLTTCILSYFVVILMKWRRDELFKTNRLIYSNVVEGDGESIALAEQ</sequence>
<protein>
    <submittedName>
        <fullName evidence="3">Uncharacterized protein</fullName>
    </submittedName>
</protein>
<organism evidence="3 4">
    <name type="scientific">Folsomia candida</name>
    <name type="common">Springtail</name>
    <dbReference type="NCBI Taxonomy" id="158441"/>
    <lineage>
        <taxon>Eukaryota</taxon>
        <taxon>Metazoa</taxon>
        <taxon>Ecdysozoa</taxon>
        <taxon>Arthropoda</taxon>
        <taxon>Hexapoda</taxon>
        <taxon>Collembola</taxon>
        <taxon>Entomobryomorpha</taxon>
        <taxon>Isotomoidea</taxon>
        <taxon>Isotomidae</taxon>
        <taxon>Proisotominae</taxon>
        <taxon>Folsomia</taxon>
    </lineage>
</organism>
<dbReference type="OrthoDB" id="6777687at2759"/>
<evidence type="ECO:0000256" key="2">
    <source>
        <dbReference type="SAM" id="SignalP"/>
    </source>
</evidence>
<gene>
    <name evidence="3" type="ORF">Fcan01_20516</name>
</gene>
<dbReference type="EMBL" id="LNIX01000019">
    <property type="protein sequence ID" value="OXA44821.1"/>
    <property type="molecule type" value="Genomic_DNA"/>
</dbReference>
<comment type="caution">
    <text evidence="3">The sequence shown here is derived from an EMBL/GenBank/DDBJ whole genome shotgun (WGS) entry which is preliminary data.</text>
</comment>
<keyword evidence="1" id="KW-0472">Membrane</keyword>
<keyword evidence="4" id="KW-1185">Reference proteome</keyword>
<keyword evidence="1" id="KW-0812">Transmembrane</keyword>
<keyword evidence="1" id="KW-1133">Transmembrane helix</keyword>
<evidence type="ECO:0000256" key="1">
    <source>
        <dbReference type="SAM" id="Phobius"/>
    </source>
</evidence>
<feature type="signal peptide" evidence="2">
    <location>
        <begin position="1"/>
        <end position="20"/>
    </location>
</feature>
<accession>A0A226DJQ8</accession>
<evidence type="ECO:0000313" key="3">
    <source>
        <dbReference type="EMBL" id="OXA44821.1"/>
    </source>
</evidence>
<feature type="transmembrane region" description="Helical" evidence="1">
    <location>
        <begin position="501"/>
        <end position="524"/>
    </location>
</feature>
<feature type="chain" id="PRO_5012646536" evidence="2">
    <location>
        <begin position="21"/>
        <end position="556"/>
    </location>
</feature>
<dbReference type="Proteomes" id="UP000198287">
    <property type="component" value="Unassembled WGS sequence"/>
</dbReference>
<proteinExistence type="predicted"/>
<evidence type="ECO:0000313" key="4">
    <source>
        <dbReference type="Proteomes" id="UP000198287"/>
    </source>
</evidence>
<reference evidence="3 4" key="1">
    <citation type="submission" date="2015-12" db="EMBL/GenBank/DDBJ databases">
        <title>The genome of Folsomia candida.</title>
        <authorList>
            <person name="Faddeeva A."/>
            <person name="Derks M.F."/>
            <person name="Anvar Y."/>
            <person name="Smit S."/>
            <person name="Van Straalen N."/>
            <person name="Roelofs D."/>
        </authorList>
    </citation>
    <scope>NUCLEOTIDE SEQUENCE [LARGE SCALE GENOMIC DNA]</scope>
    <source>
        <strain evidence="3 4">VU population</strain>
        <tissue evidence="3">Whole body</tissue>
    </source>
</reference>
<dbReference type="AlphaFoldDB" id="A0A226DJQ8"/>